<dbReference type="GO" id="GO:0015385">
    <property type="term" value="F:sodium:proton antiporter activity"/>
    <property type="evidence" value="ECO:0007669"/>
    <property type="project" value="TreeGrafter"/>
</dbReference>
<evidence type="ECO:0000256" key="1">
    <source>
        <dbReference type="ARBA" id="ARBA00004651"/>
    </source>
</evidence>
<accession>A0A0M6YL00</accession>
<proteinExistence type="inferred from homology"/>
<dbReference type="STRING" id="420998.JDO7802_01742"/>
<dbReference type="PANTHER" id="PTHR34702">
    <property type="entry name" value="NA(+)/H(+) ANTIPORTER SUBUNIT F1"/>
    <property type="match status" value="1"/>
</dbReference>
<dbReference type="PANTHER" id="PTHR34702:SF1">
    <property type="entry name" value="NA(+)_H(+) ANTIPORTER SUBUNIT F"/>
    <property type="match status" value="1"/>
</dbReference>
<evidence type="ECO:0000256" key="5">
    <source>
        <dbReference type="ARBA" id="ARBA00022692"/>
    </source>
</evidence>
<dbReference type="Pfam" id="PF04066">
    <property type="entry name" value="MrpF_PhaF"/>
    <property type="match status" value="1"/>
</dbReference>
<gene>
    <name evidence="9" type="primary">mrpF</name>
    <name evidence="9" type="ORF">JDO7802_01742</name>
</gene>
<organism evidence="9 10">
    <name type="scientific">Jannaschia donghaensis</name>
    <dbReference type="NCBI Taxonomy" id="420998"/>
    <lineage>
        <taxon>Bacteria</taxon>
        <taxon>Pseudomonadati</taxon>
        <taxon>Pseudomonadota</taxon>
        <taxon>Alphaproteobacteria</taxon>
        <taxon>Rhodobacterales</taxon>
        <taxon>Roseobacteraceae</taxon>
        <taxon>Jannaschia</taxon>
    </lineage>
</organism>
<evidence type="ECO:0000256" key="7">
    <source>
        <dbReference type="ARBA" id="ARBA00023136"/>
    </source>
</evidence>
<dbReference type="InterPro" id="IPR007208">
    <property type="entry name" value="MrpF/PhaF-like"/>
</dbReference>
<evidence type="ECO:0000313" key="10">
    <source>
        <dbReference type="Proteomes" id="UP000049222"/>
    </source>
</evidence>
<dbReference type="AlphaFoldDB" id="A0A0M6YL00"/>
<feature type="transmembrane region" description="Helical" evidence="8">
    <location>
        <begin position="42"/>
        <end position="61"/>
    </location>
</feature>
<keyword evidence="4" id="KW-1003">Cell membrane</keyword>
<evidence type="ECO:0000256" key="2">
    <source>
        <dbReference type="ARBA" id="ARBA00009212"/>
    </source>
</evidence>
<evidence type="ECO:0000256" key="6">
    <source>
        <dbReference type="ARBA" id="ARBA00022989"/>
    </source>
</evidence>
<keyword evidence="5 8" id="KW-0812">Transmembrane</keyword>
<feature type="transmembrane region" description="Helical" evidence="8">
    <location>
        <begin position="12"/>
        <end position="30"/>
    </location>
</feature>
<feature type="transmembrane region" description="Helical" evidence="8">
    <location>
        <begin position="67"/>
        <end position="87"/>
    </location>
</feature>
<keyword evidence="7 8" id="KW-0472">Membrane</keyword>
<protein>
    <submittedName>
        <fullName evidence="9">Sodium-cholate efflux protein MrpF</fullName>
    </submittedName>
</protein>
<dbReference type="Proteomes" id="UP000049222">
    <property type="component" value="Unassembled WGS sequence"/>
</dbReference>
<comment type="similarity">
    <text evidence="2">Belongs to the CPA3 antiporters (TC 2.A.63) subunit F family.</text>
</comment>
<sequence>MTLIEQMPILNASVQISFVLVMAAILLAMVRLIKGPSLPDRVVALDTMTVLIVAFCGLYAIDTGTTTFLDVAVVTALIGFFATVALARFVERKVRRPDAAHLHRADDHGGPP</sequence>
<evidence type="ECO:0000256" key="8">
    <source>
        <dbReference type="SAM" id="Phobius"/>
    </source>
</evidence>
<evidence type="ECO:0000256" key="3">
    <source>
        <dbReference type="ARBA" id="ARBA00022448"/>
    </source>
</evidence>
<name>A0A0M6YL00_9RHOB</name>
<evidence type="ECO:0000313" key="9">
    <source>
        <dbReference type="EMBL" id="CTQ49726.1"/>
    </source>
</evidence>
<reference evidence="9 10" key="1">
    <citation type="submission" date="2015-07" db="EMBL/GenBank/DDBJ databases">
        <authorList>
            <person name="Noorani M."/>
        </authorList>
    </citation>
    <scope>NUCLEOTIDE SEQUENCE [LARGE SCALE GENOMIC DNA]</scope>
    <source>
        <strain evidence="9 10">CECT 7802</strain>
    </source>
</reference>
<keyword evidence="6 8" id="KW-1133">Transmembrane helix</keyword>
<dbReference type="EMBL" id="CXSU01000011">
    <property type="protein sequence ID" value="CTQ49726.1"/>
    <property type="molecule type" value="Genomic_DNA"/>
</dbReference>
<dbReference type="GO" id="GO:0005886">
    <property type="term" value="C:plasma membrane"/>
    <property type="evidence" value="ECO:0007669"/>
    <property type="project" value="UniProtKB-SubCell"/>
</dbReference>
<comment type="subcellular location">
    <subcellularLocation>
        <location evidence="1">Cell membrane</location>
        <topology evidence="1">Multi-pass membrane protein</topology>
    </subcellularLocation>
</comment>
<keyword evidence="3" id="KW-0813">Transport</keyword>
<dbReference type="RefSeq" id="WP_222836399.1">
    <property type="nucleotide sequence ID" value="NZ_CXSU01000011.1"/>
</dbReference>
<evidence type="ECO:0000256" key="4">
    <source>
        <dbReference type="ARBA" id="ARBA00022475"/>
    </source>
</evidence>
<keyword evidence="10" id="KW-1185">Reference proteome</keyword>